<keyword evidence="3" id="KW-1185">Reference proteome</keyword>
<evidence type="ECO:0000313" key="3">
    <source>
        <dbReference type="Proteomes" id="UP000250088"/>
    </source>
</evidence>
<organism evidence="2 3">
    <name type="scientific">Natrarchaeobaculum aegyptiacum</name>
    <dbReference type="NCBI Taxonomy" id="745377"/>
    <lineage>
        <taxon>Archaea</taxon>
        <taxon>Methanobacteriati</taxon>
        <taxon>Methanobacteriota</taxon>
        <taxon>Stenosarchaea group</taxon>
        <taxon>Halobacteria</taxon>
        <taxon>Halobacteriales</taxon>
        <taxon>Natrialbaceae</taxon>
        <taxon>Natrarchaeobaculum</taxon>
    </lineage>
</organism>
<dbReference type="EMBL" id="CP019893">
    <property type="protein sequence ID" value="ARS89648.1"/>
    <property type="molecule type" value="Genomic_DNA"/>
</dbReference>
<accession>A0A2Z2I0G2</accession>
<sequence length="148" mass="17218">MLLDIDILTSINETLPATITISIVLLITLVFGCLVVIGVLFYLAAPYYAVRAIRSSEIDRDDLTVELFYHDLIGVKSFMFRKKQRMRIISAIEYERDHHGDIEDVIEHNQKLLRYKRFNLLRADDTMKNFFVSTILVIIIIMYAIGYI</sequence>
<evidence type="ECO:0000256" key="1">
    <source>
        <dbReference type="SAM" id="Phobius"/>
    </source>
</evidence>
<proteinExistence type="predicted"/>
<gene>
    <name evidence="2" type="ORF">B1756_07790</name>
</gene>
<protein>
    <submittedName>
        <fullName evidence="2">Uncharacterized protein</fullName>
    </submittedName>
</protein>
<keyword evidence="1" id="KW-1133">Transmembrane helix</keyword>
<dbReference type="AlphaFoldDB" id="A0A2Z2I0G2"/>
<evidence type="ECO:0000313" key="2">
    <source>
        <dbReference type="EMBL" id="ARS89648.1"/>
    </source>
</evidence>
<dbReference type="KEGG" id="naj:B1756_07790"/>
<keyword evidence="1" id="KW-0812">Transmembrane</keyword>
<reference evidence="3" key="1">
    <citation type="submission" date="2017-02" db="EMBL/GenBank/DDBJ databases">
        <title>Natronthermophilus aegyptiacus gen. nov.,sp. nov., an aerobic, extremely halophilic alkalithermophilic archaeon isolated from the athalassohaline Wadi An Natrun, Egypt.</title>
        <authorList>
            <person name="Zhao B."/>
        </authorList>
    </citation>
    <scope>NUCLEOTIDE SEQUENCE [LARGE SCALE GENOMIC DNA]</scope>
    <source>
        <strain evidence="3">JW/NM-HA 15</strain>
    </source>
</reference>
<feature type="transmembrane region" description="Helical" evidence="1">
    <location>
        <begin position="130"/>
        <end position="147"/>
    </location>
</feature>
<dbReference type="Proteomes" id="UP000250088">
    <property type="component" value="Chromosome"/>
</dbReference>
<feature type="transmembrane region" description="Helical" evidence="1">
    <location>
        <begin position="20"/>
        <end position="45"/>
    </location>
</feature>
<keyword evidence="1" id="KW-0472">Membrane</keyword>
<name>A0A2Z2I0G2_9EURY</name>